<keyword evidence="2 4" id="KW-0238">DNA-binding</keyword>
<dbReference type="OrthoDB" id="956698at2"/>
<dbReference type="PROSITE" id="PS50977">
    <property type="entry name" value="HTH_TETR_2"/>
    <property type="match status" value="1"/>
</dbReference>
<organism evidence="7 8">
    <name type="scientific">Patulibacter medicamentivorans</name>
    <dbReference type="NCBI Taxonomy" id="1097667"/>
    <lineage>
        <taxon>Bacteria</taxon>
        <taxon>Bacillati</taxon>
        <taxon>Actinomycetota</taxon>
        <taxon>Thermoleophilia</taxon>
        <taxon>Solirubrobacterales</taxon>
        <taxon>Patulibacteraceae</taxon>
        <taxon>Patulibacter</taxon>
    </lineage>
</organism>
<reference evidence="7 8" key="1">
    <citation type="journal article" date="2013" name="Biodegradation">
        <title>Quantitative proteomic analysis of ibuprofen-degrading Patulibacter sp. strain I11.</title>
        <authorList>
            <person name="Almeida B."/>
            <person name="Kjeldal H."/>
            <person name="Lolas I."/>
            <person name="Knudsen A.D."/>
            <person name="Carvalho G."/>
            <person name="Nielsen K.L."/>
            <person name="Barreto Crespo M.T."/>
            <person name="Stensballe A."/>
            <person name="Nielsen J.L."/>
        </authorList>
    </citation>
    <scope>NUCLEOTIDE SEQUENCE [LARGE SCALE GENOMIC DNA]</scope>
    <source>
        <strain evidence="7 8">I11</strain>
    </source>
</reference>
<dbReference type="InterPro" id="IPR050109">
    <property type="entry name" value="HTH-type_TetR-like_transc_reg"/>
</dbReference>
<protein>
    <submittedName>
        <fullName evidence="7">Transcriptional regulator TetR family</fullName>
    </submittedName>
</protein>
<dbReference type="Pfam" id="PF00440">
    <property type="entry name" value="TetR_N"/>
    <property type="match status" value="1"/>
</dbReference>
<name>H0E9U9_9ACTN</name>
<evidence type="ECO:0000256" key="2">
    <source>
        <dbReference type="ARBA" id="ARBA00023125"/>
    </source>
</evidence>
<feature type="compositionally biased region" description="Basic and acidic residues" evidence="5">
    <location>
        <begin position="1"/>
        <end position="11"/>
    </location>
</feature>
<feature type="domain" description="HTH tetR-type" evidence="6">
    <location>
        <begin position="26"/>
        <end position="86"/>
    </location>
</feature>
<dbReference type="Proteomes" id="UP000005143">
    <property type="component" value="Unassembled WGS sequence"/>
</dbReference>
<dbReference type="EMBL" id="AGUD01000270">
    <property type="protein sequence ID" value="EHN09542.1"/>
    <property type="molecule type" value="Genomic_DNA"/>
</dbReference>
<dbReference type="AlphaFoldDB" id="H0E9U9"/>
<accession>H0E9U9</accession>
<evidence type="ECO:0000259" key="6">
    <source>
        <dbReference type="PROSITE" id="PS50977"/>
    </source>
</evidence>
<evidence type="ECO:0000256" key="5">
    <source>
        <dbReference type="SAM" id="MobiDB-lite"/>
    </source>
</evidence>
<dbReference type="RefSeq" id="WP_007577883.1">
    <property type="nucleotide sequence ID" value="NZ_AGUD01000270.1"/>
</dbReference>
<keyword evidence="1" id="KW-0805">Transcription regulation</keyword>
<dbReference type="Pfam" id="PF17754">
    <property type="entry name" value="TetR_C_14"/>
    <property type="match status" value="1"/>
</dbReference>
<dbReference type="GO" id="GO:0000976">
    <property type="term" value="F:transcription cis-regulatory region binding"/>
    <property type="evidence" value="ECO:0007669"/>
    <property type="project" value="TreeGrafter"/>
</dbReference>
<dbReference type="PRINTS" id="PR00455">
    <property type="entry name" value="HTHTETR"/>
</dbReference>
<proteinExistence type="predicted"/>
<keyword evidence="3" id="KW-0804">Transcription</keyword>
<keyword evidence="8" id="KW-1185">Reference proteome</keyword>
<dbReference type="Gene3D" id="1.10.357.10">
    <property type="entry name" value="Tetracycline Repressor, domain 2"/>
    <property type="match status" value="1"/>
</dbReference>
<sequence length="207" mass="22717">MTSSPEHRIEAVEAPPRPGLRERKKLRTRTTIREVALRLFEQQGYAATTVEQIADAAEVSPSTFFRYFPTKDEVILQDDLDAFLLEAFHAQPPELSAVTAIRAAIGQVRSRMGEAAWQTERARHQLILAVPELRARLIDESMRTVAMLAEAIAARAGRDGDDLEVRTVAGAIFGVALASMLHAATADGDYLAQVDAGLAQLERGLRL</sequence>
<dbReference type="PATRIC" id="fig|1097667.3.peg.3590"/>
<dbReference type="SUPFAM" id="SSF46689">
    <property type="entry name" value="Homeodomain-like"/>
    <property type="match status" value="1"/>
</dbReference>
<evidence type="ECO:0000256" key="1">
    <source>
        <dbReference type="ARBA" id="ARBA00023015"/>
    </source>
</evidence>
<comment type="caution">
    <text evidence="7">The sequence shown here is derived from an EMBL/GenBank/DDBJ whole genome shotgun (WGS) entry which is preliminary data.</text>
</comment>
<evidence type="ECO:0000313" key="7">
    <source>
        <dbReference type="EMBL" id="EHN09542.1"/>
    </source>
</evidence>
<evidence type="ECO:0000256" key="3">
    <source>
        <dbReference type="ARBA" id="ARBA00023163"/>
    </source>
</evidence>
<dbReference type="Gene3D" id="1.10.10.60">
    <property type="entry name" value="Homeodomain-like"/>
    <property type="match status" value="1"/>
</dbReference>
<feature type="region of interest" description="Disordered" evidence="5">
    <location>
        <begin position="1"/>
        <end position="25"/>
    </location>
</feature>
<feature type="DNA-binding region" description="H-T-H motif" evidence="4">
    <location>
        <begin position="49"/>
        <end position="68"/>
    </location>
</feature>
<dbReference type="GO" id="GO:0003700">
    <property type="term" value="F:DNA-binding transcription factor activity"/>
    <property type="evidence" value="ECO:0007669"/>
    <property type="project" value="TreeGrafter"/>
</dbReference>
<dbReference type="InterPro" id="IPR041347">
    <property type="entry name" value="MftR_C"/>
</dbReference>
<evidence type="ECO:0000256" key="4">
    <source>
        <dbReference type="PROSITE-ProRule" id="PRU00335"/>
    </source>
</evidence>
<dbReference type="PANTHER" id="PTHR30055:SF234">
    <property type="entry name" value="HTH-TYPE TRANSCRIPTIONAL REGULATOR BETI"/>
    <property type="match status" value="1"/>
</dbReference>
<evidence type="ECO:0000313" key="8">
    <source>
        <dbReference type="Proteomes" id="UP000005143"/>
    </source>
</evidence>
<gene>
    <name evidence="7" type="ORF">PAI11_36220</name>
</gene>
<dbReference type="PANTHER" id="PTHR30055">
    <property type="entry name" value="HTH-TYPE TRANSCRIPTIONAL REGULATOR RUTR"/>
    <property type="match status" value="1"/>
</dbReference>
<dbReference type="InterPro" id="IPR009057">
    <property type="entry name" value="Homeodomain-like_sf"/>
</dbReference>
<dbReference type="InterPro" id="IPR001647">
    <property type="entry name" value="HTH_TetR"/>
</dbReference>